<evidence type="ECO:0000256" key="2">
    <source>
        <dbReference type="SAM" id="Phobius"/>
    </source>
</evidence>
<accession>A0AAV2IXY2</accession>
<feature type="region of interest" description="Disordered" evidence="1">
    <location>
        <begin position="42"/>
        <end position="62"/>
    </location>
</feature>
<name>A0AAV2IXY2_KNICA</name>
<evidence type="ECO:0008006" key="5">
    <source>
        <dbReference type="Google" id="ProtNLM"/>
    </source>
</evidence>
<dbReference type="Proteomes" id="UP001497482">
    <property type="component" value="Chromosome 1"/>
</dbReference>
<evidence type="ECO:0000313" key="3">
    <source>
        <dbReference type="EMBL" id="CAL1568527.1"/>
    </source>
</evidence>
<keyword evidence="2" id="KW-0472">Membrane</keyword>
<feature type="region of interest" description="Disordered" evidence="1">
    <location>
        <begin position="1"/>
        <end position="25"/>
    </location>
</feature>
<protein>
    <recommendedName>
        <fullName evidence="5">Bcl-2-like protein 13</fullName>
    </recommendedName>
</protein>
<feature type="compositionally biased region" description="Polar residues" evidence="1">
    <location>
        <begin position="208"/>
        <end position="218"/>
    </location>
</feature>
<feature type="compositionally biased region" description="Basic and acidic residues" evidence="1">
    <location>
        <begin position="42"/>
        <end position="53"/>
    </location>
</feature>
<keyword evidence="4" id="KW-1185">Reference proteome</keyword>
<evidence type="ECO:0000256" key="1">
    <source>
        <dbReference type="SAM" id="MobiDB-lite"/>
    </source>
</evidence>
<keyword evidence="2" id="KW-1133">Transmembrane helix</keyword>
<reference evidence="3 4" key="1">
    <citation type="submission" date="2024-04" db="EMBL/GenBank/DDBJ databases">
        <authorList>
            <person name="Waldvogel A.-M."/>
            <person name="Schoenle A."/>
        </authorList>
    </citation>
    <scope>NUCLEOTIDE SEQUENCE [LARGE SCALE GENOMIC DNA]</scope>
</reference>
<keyword evidence="2" id="KW-0812">Transmembrane</keyword>
<feature type="compositionally biased region" description="Basic and acidic residues" evidence="1">
    <location>
        <begin position="1"/>
        <end position="11"/>
    </location>
</feature>
<dbReference type="AlphaFoldDB" id="A0AAV2IXY2"/>
<gene>
    <name evidence="3" type="ORF">KC01_LOCUS1129</name>
</gene>
<evidence type="ECO:0000313" key="4">
    <source>
        <dbReference type="Proteomes" id="UP001497482"/>
    </source>
</evidence>
<feature type="transmembrane region" description="Helical" evidence="2">
    <location>
        <begin position="234"/>
        <end position="259"/>
    </location>
</feature>
<proteinExistence type="predicted"/>
<feature type="region of interest" description="Disordered" evidence="1">
    <location>
        <begin position="184"/>
        <end position="226"/>
    </location>
</feature>
<organism evidence="3 4">
    <name type="scientific">Knipowitschia caucasica</name>
    <name type="common">Caucasian dwarf goby</name>
    <name type="synonym">Pomatoschistus caucasicus</name>
    <dbReference type="NCBI Taxonomy" id="637954"/>
    <lineage>
        <taxon>Eukaryota</taxon>
        <taxon>Metazoa</taxon>
        <taxon>Chordata</taxon>
        <taxon>Craniata</taxon>
        <taxon>Vertebrata</taxon>
        <taxon>Euteleostomi</taxon>
        <taxon>Actinopterygii</taxon>
        <taxon>Neopterygii</taxon>
        <taxon>Teleostei</taxon>
        <taxon>Neoteleostei</taxon>
        <taxon>Acanthomorphata</taxon>
        <taxon>Gobiaria</taxon>
        <taxon>Gobiiformes</taxon>
        <taxon>Gobioidei</taxon>
        <taxon>Gobiidae</taxon>
        <taxon>Gobiinae</taxon>
        <taxon>Knipowitschia</taxon>
    </lineage>
</organism>
<dbReference type="EMBL" id="OZ035823">
    <property type="protein sequence ID" value="CAL1568527.1"/>
    <property type="molecule type" value="Genomic_DNA"/>
</dbReference>
<sequence length="261" mass="28612">MEPDLMEKGDTPSRQSAASPYRSIFTKHIRPRHLEDAVIILEGKHQKESRGGSDDETSLLTPVPHIPWQHESLLASSWSTMEDADIGDPTLEAEPLSQEEQGPETGQRSAEASCLEMEEDIWAPQSMEIIVLAEDPHIEAEPTEFMQVVPPMALPPLPILQLDPPTPTTFCTTFTEAEELFSTPQLLHPPSILTPRKTAVDDPESSQKHSLQATSPQREQLESKPAKTHAITDVPLLLCEGAALIAIVGVVAYGAVALLRK</sequence>